<name>A0A830HTJ8_9CHLO</name>
<evidence type="ECO:0000256" key="1">
    <source>
        <dbReference type="ARBA" id="ARBA00007319"/>
    </source>
</evidence>
<dbReference type="CDD" id="cd01089">
    <property type="entry name" value="PA2G4-like"/>
    <property type="match status" value="1"/>
</dbReference>
<dbReference type="Proteomes" id="UP000660262">
    <property type="component" value="Unassembled WGS sequence"/>
</dbReference>
<dbReference type="Pfam" id="PF00557">
    <property type="entry name" value="Peptidase_M24"/>
    <property type="match status" value="1"/>
</dbReference>
<dbReference type="EMBL" id="BNJQ01000031">
    <property type="protein sequence ID" value="GHP10796.1"/>
    <property type="molecule type" value="Genomic_DNA"/>
</dbReference>
<evidence type="ECO:0000259" key="3">
    <source>
        <dbReference type="Pfam" id="PF00557"/>
    </source>
</evidence>
<dbReference type="Gene3D" id="1.10.10.10">
    <property type="entry name" value="Winged helix-like DNA-binding domain superfamily/Winged helix DNA-binding domain"/>
    <property type="match status" value="1"/>
</dbReference>
<dbReference type="Gene3D" id="3.90.230.10">
    <property type="entry name" value="Creatinase/methionine aminopeptidase superfamily"/>
    <property type="match status" value="1"/>
</dbReference>
<dbReference type="InterPro" id="IPR036388">
    <property type="entry name" value="WH-like_DNA-bd_sf"/>
</dbReference>
<proteinExistence type="inferred from homology"/>
<evidence type="ECO:0000313" key="5">
    <source>
        <dbReference type="Proteomes" id="UP000660262"/>
    </source>
</evidence>
<comment type="similarity">
    <text evidence="1">Belongs to the peptidase M24 family.</text>
</comment>
<dbReference type="InterPro" id="IPR036390">
    <property type="entry name" value="WH_DNA-bd_sf"/>
</dbReference>
<dbReference type="FunFam" id="1.10.10.10:FF:000029">
    <property type="entry name" value="Proliferation-associated 2G4, a"/>
    <property type="match status" value="1"/>
</dbReference>
<dbReference type="AlphaFoldDB" id="A0A830HTJ8"/>
<dbReference type="SUPFAM" id="SSF55920">
    <property type="entry name" value="Creatinase/aminopeptidase"/>
    <property type="match status" value="1"/>
</dbReference>
<dbReference type="SUPFAM" id="SSF46785">
    <property type="entry name" value="Winged helix' DNA-binding domain"/>
    <property type="match status" value="1"/>
</dbReference>
<dbReference type="OrthoDB" id="5876363at2759"/>
<evidence type="ECO:0000256" key="2">
    <source>
        <dbReference type="SAM" id="MobiDB-lite"/>
    </source>
</evidence>
<organism evidence="4 5">
    <name type="scientific">Pycnococcus provasolii</name>
    <dbReference type="NCBI Taxonomy" id="41880"/>
    <lineage>
        <taxon>Eukaryota</taxon>
        <taxon>Viridiplantae</taxon>
        <taxon>Chlorophyta</taxon>
        <taxon>Pseudoscourfieldiophyceae</taxon>
        <taxon>Pseudoscourfieldiales</taxon>
        <taxon>Pycnococcaceae</taxon>
        <taxon>Pycnococcus</taxon>
    </lineage>
</organism>
<evidence type="ECO:0000313" key="4">
    <source>
        <dbReference type="EMBL" id="GHP10796.1"/>
    </source>
</evidence>
<dbReference type="InterPro" id="IPR001714">
    <property type="entry name" value="Pept_M24_MAP"/>
</dbReference>
<feature type="region of interest" description="Disordered" evidence="2">
    <location>
        <begin position="1"/>
        <end position="23"/>
    </location>
</feature>
<feature type="compositionally biased region" description="Acidic residues" evidence="2">
    <location>
        <begin position="1"/>
        <end position="20"/>
    </location>
</feature>
<comment type="caution">
    <text evidence="4">The sequence shown here is derived from an EMBL/GenBank/DDBJ whole genome shotgun (WGS) entry which is preliminary data.</text>
</comment>
<dbReference type="PANTHER" id="PTHR10804">
    <property type="entry name" value="PROTEASE FAMILY M24 METHIONYL AMINOPEPTIDASE, AMINOPEPTIDASE P"/>
    <property type="match status" value="1"/>
</dbReference>
<dbReference type="PANTHER" id="PTHR10804:SF11">
    <property type="entry name" value="PROLIFERATION-ASSOCIATED PROTEIN 2G4"/>
    <property type="match status" value="1"/>
</dbReference>
<feature type="domain" description="Peptidase M24" evidence="3">
    <location>
        <begin position="29"/>
        <end position="242"/>
    </location>
</feature>
<protein>
    <recommendedName>
        <fullName evidence="3">Peptidase M24 domain-containing protein</fullName>
    </recommendedName>
</protein>
<dbReference type="InterPro" id="IPR036005">
    <property type="entry name" value="Creatinase/aminopeptidase-like"/>
</dbReference>
<keyword evidence="5" id="KW-1185">Reference proteome</keyword>
<accession>A0A830HTJ8</accession>
<reference evidence="4" key="1">
    <citation type="submission" date="2020-10" db="EMBL/GenBank/DDBJ databases">
        <title>Unveiling of a novel bifunctional photoreceptor, Dualchrome1, isolated from a cosmopolitan green alga.</title>
        <authorList>
            <person name="Suzuki S."/>
            <person name="Kawachi M."/>
        </authorList>
    </citation>
    <scope>NUCLEOTIDE SEQUENCE</scope>
    <source>
        <strain evidence="4">NIES 2893</strain>
    </source>
</reference>
<gene>
    <name evidence="4" type="ORF">PPROV_000952700</name>
</gene>
<sequence>MSDDERDPEEEEEEEEEDQDLTNSDVVTKYKAAADITNKCLVTLLPKLVPGAKLIDLCKTVDDMMNAELAAIFKGKKLEKGIAFPCCLSLNNVVGHYCPADDDTVTLKAGDVAKVDFGCHIDGYIATQAHTHVVSDSAADGATPVPPVTGRVADAVACAQTCFDAAVRLIRPGKKTDEVDKVLAKIAEVYGCQIVEGVMTHQMKRFVIDGNKVIPNKPATDQRVDSQEIEAGEVYAVDIVVSTGEGHSRMIDERQTTVYKRALDMEYKLKMKAARAVFSDINKRFPALPFTTRYLEPPEGKASLIKLGMKELLDHELLYAYPVLYDKAEKHGECHVVQVKGTILLMPSGWSDRVTKVPPEMVAEAKSDKKVEDQEILDILATSIDNPKKKKDKKKKK</sequence>
<dbReference type="InterPro" id="IPR000994">
    <property type="entry name" value="Pept_M24"/>
</dbReference>
<dbReference type="PRINTS" id="PR00599">
    <property type="entry name" value="MAPEPTIDASE"/>
</dbReference>
<dbReference type="InterPro" id="IPR047113">
    <property type="entry name" value="PA2G4/ARX1"/>
</dbReference>